<sequence>MPVQLKNKQLSIKDIVIENELVAEYLSSLPASERESAVIRALGIGIMAEMKGEISHFLRETEGELGKHLSSLKALYDLRELRFRETSGKGAVAEGQVLEVVREFATSAGFDNDEVIDASTTSGAIRNNKTGDVLVRVDGDPDCVIGIEVKLDKGVRLGELADRDPTAKTDTAASQLIETAANRNSRANIIVFDEDSVDGSVQKRCADGVAYLGGIGFVVVVSTRRNDYATLAMAYALARDFALSEPKQGEVDPKVLSFIVERLMRVLNDYSDTRTQAENIIKSTRKIIHQSEKTRQLVEHTGTYLERYLESGVLTQRDLLDFYQSQGVSEKLLAFDRSLDEELDS</sequence>
<evidence type="ECO:0000313" key="1">
    <source>
        <dbReference type="EMBL" id="ADE39257.1"/>
    </source>
</evidence>
<dbReference type="Proteomes" id="UP000007460">
    <property type="component" value="Chromosome"/>
</dbReference>
<dbReference type="OrthoDB" id="7800977at2"/>
<dbReference type="EMBL" id="CP001751">
    <property type="protein sequence ID" value="ADE39257.1"/>
    <property type="molecule type" value="Genomic_DNA"/>
</dbReference>
<dbReference type="HOGENOM" id="CLU_796607_0_0_5"/>
<dbReference type="KEGG" id="apb:SAR116_1014"/>
<accession>D5BSL0</accession>
<dbReference type="AlphaFoldDB" id="D5BSL0"/>
<proteinExistence type="predicted"/>
<reference evidence="1 2" key="1">
    <citation type="journal article" date="2010" name="J. Bacteriol.">
        <title>Complete genome sequence of "Candidatus Puniceispirillum marinum" IMCC1322, a representative of the SAR116 clade in the Alphaproteobacteria.</title>
        <authorList>
            <person name="Oh H.M."/>
            <person name="Kwon K.K."/>
            <person name="Kang I."/>
            <person name="Kang S.G."/>
            <person name="Lee J.H."/>
            <person name="Kim S.J."/>
            <person name="Cho J.C."/>
        </authorList>
    </citation>
    <scope>NUCLEOTIDE SEQUENCE [LARGE SCALE GENOMIC DNA]</scope>
    <source>
        <strain evidence="1 2">IMCC1322</strain>
    </source>
</reference>
<name>D5BSL0_PUNMI</name>
<evidence type="ECO:0000313" key="2">
    <source>
        <dbReference type="Proteomes" id="UP000007460"/>
    </source>
</evidence>
<dbReference type="RefSeq" id="WP_013045886.1">
    <property type="nucleotide sequence ID" value="NC_014010.1"/>
</dbReference>
<dbReference type="eggNOG" id="ENOG502Z95Y">
    <property type="taxonomic scope" value="Bacteria"/>
</dbReference>
<protein>
    <submittedName>
        <fullName evidence="1">Uncharacterized protein</fullName>
    </submittedName>
</protein>
<organism evidence="1 2">
    <name type="scientific">Puniceispirillum marinum (strain IMCC1322)</name>
    <dbReference type="NCBI Taxonomy" id="488538"/>
    <lineage>
        <taxon>Bacteria</taxon>
        <taxon>Pseudomonadati</taxon>
        <taxon>Pseudomonadota</taxon>
        <taxon>Alphaproteobacteria</taxon>
        <taxon>Candidatus Puniceispirillales</taxon>
        <taxon>Candidatus Puniceispirillaceae</taxon>
        <taxon>Candidatus Puniceispirillum</taxon>
    </lineage>
</organism>
<keyword evidence="2" id="KW-1185">Reference proteome</keyword>
<gene>
    <name evidence="1" type="ordered locus">SAR116_1014</name>
</gene>